<evidence type="ECO:0000313" key="2">
    <source>
        <dbReference type="Proteomes" id="UP001597201"/>
    </source>
</evidence>
<comment type="caution">
    <text evidence="1">The sequence shown here is derived from an EMBL/GenBank/DDBJ whole genome shotgun (WGS) entry which is preliminary data.</text>
</comment>
<evidence type="ECO:0000313" key="1">
    <source>
        <dbReference type="EMBL" id="MFD1314784.1"/>
    </source>
</evidence>
<dbReference type="PROSITE" id="PS51257">
    <property type="entry name" value="PROKAR_LIPOPROTEIN"/>
    <property type="match status" value="1"/>
</dbReference>
<organism evidence="1 2">
    <name type="scientific">Namhaeicola litoreus</name>
    <dbReference type="NCBI Taxonomy" id="1052145"/>
    <lineage>
        <taxon>Bacteria</taxon>
        <taxon>Pseudomonadati</taxon>
        <taxon>Bacteroidota</taxon>
        <taxon>Flavobacteriia</taxon>
        <taxon>Flavobacteriales</taxon>
        <taxon>Flavobacteriaceae</taxon>
        <taxon>Namhaeicola</taxon>
    </lineage>
</organism>
<dbReference type="EMBL" id="JBHTMY010000002">
    <property type="protein sequence ID" value="MFD1314784.1"/>
    <property type="molecule type" value="Genomic_DNA"/>
</dbReference>
<sequence length="220" mass="24753">MKLAFFAVLFMAFSCNEDMAELEANQDAVQAKNSKAVLKTIARGAEIHGTNGIYFGPDDNLYIASFYGQEIVVMDKQNGKILKRFPVNSADDLVFHPDGESFYFTDILTGFVTRMDLEGGEIKSQYVAPGVNPITFLEDEDNPENLRLFVGLDFEGDGLYELDPNLIDDPRPIVEYAEDTYPIGFSKLLATDILTKIVIYKYIIEVNKFVIPFSKKSRDT</sequence>
<dbReference type="Gene3D" id="2.120.10.30">
    <property type="entry name" value="TolB, C-terminal domain"/>
    <property type="match status" value="1"/>
</dbReference>
<dbReference type="Proteomes" id="UP001597201">
    <property type="component" value="Unassembled WGS sequence"/>
</dbReference>
<name>A0ABW3XZN0_9FLAO</name>
<protein>
    <submittedName>
        <fullName evidence="1">YncE family protein</fullName>
    </submittedName>
</protein>
<accession>A0ABW3XZN0</accession>
<gene>
    <name evidence="1" type="ORF">ACFQ39_04075</name>
</gene>
<dbReference type="SUPFAM" id="SSF63829">
    <property type="entry name" value="Calcium-dependent phosphotriesterase"/>
    <property type="match status" value="1"/>
</dbReference>
<dbReference type="RefSeq" id="WP_377176712.1">
    <property type="nucleotide sequence ID" value="NZ_JBHTMY010000002.1"/>
</dbReference>
<dbReference type="InterPro" id="IPR011042">
    <property type="entry name" value="6-blade_b-propeller_TolB-like"/>
</dbReference>
<reference evidence="2" key="1">
    <citation type="journal article" date="2019" name="Int. J. Syst. Evol. Microbiol.">
        <title>The Global Catalogue of Microorganisms (GCM) 10K type strain sequencing project: providing services to taxonomists for standard genome sequencing and annotation.</title>
        <authorList>
            <consortium name="The Broad Institute Genomics Platform"/>
            <consortium name="The Broad Institute Genome Sequencing Center for Infectious Disease"/>
            <person name="Wu L."/>
            <person name="Ma J."/>
        </authorList>
    </citation>
    <scope>NUCLEOTIDE SEQUENCE [LARGE SCALE GENOMIC DNA]</scope>
    <source>
        <strain evidence="2">CCUG 61485</strain>
    </source>
</reference>
<proteinExistence type="predicted"/>
<keyword evidence="2" id="KW-1185">Reference proteome</keyword>